<evidence type="ECO:0000313" key="3">
    <source>
        <dbReference type="Proteomes" id="UP000186819"/>
    </source>
</evidence>
<evidence type="ECO:0000313" key="2">
    <source>
        <dbReference type="EMBL" id="SIQ54390.1"/>
    </source>
</evidence>
<dbReference type="AlphaFoldDB" id="A0A1N6TLX3"/>
<evidence type="ECO:0000256" key="1">
    <source>
        <dbReference type="SAM" id="MobiDB-lite"/>
    </source>
</evidence>
<sequence>MKSHTKENFLPADPGFHREREDGLYDPVRFVFVNDRMREHILNERRAILDALPPFNRVRQERIFSKYDPDERHRSFQNILRMYGRPANA</sequence>
<accession>A0A1N6TLX3</accession>
<keyword evidence="3" id="KW-1185">Reference proteome</keyword>
<proteinExistence type="predicted"/>
<dbReference type="EMBL" id="FTMD01000005">
    <property type="protein sequence ID" value="SIQ54390.1"/>
    <property type="molecule type" value="Genomic_DNA"/>
</dbReference>
<dbReference type="RefSeq" id="WP_076601743.1">
    <property type="nucleotide sequence ID" value="NZ_FTMD01000005.1"/>
</dbReference>
<protein>
    <submittedName>
        <fullName evidence="2">Uncharacterized protein</fullName>
    </submittedName>
</protein>
<organism evidence="2 3">
    <name type="scientific">Aromatoleum tolulyticum</name>
    <dbReference type="NCBI Taxonomy" id="34027"/>
    <lineage>
        <taxon>Bacteria</taxon>
        <taxon>Pseudomonadati</taxon>
        <taxon>Pseudomonadota</taxon>
        <taxon>Betaproteobacteria</taxon>
        <taxon>Rhodocyclales</taxon>
        <taxon>Rhodocyclaceae</taxon>
        <taxon>Aromatoleum</taxon>
    </lineage>
</organism>
<feature type="region of interest" description="Disordered" evidence="1">
    <location>
        <begin position="1"/>
        <end position="20"/>
    </location>
</feature>
<dbReference type="OrthoDB" id="8527290at2"/>
<name>A0A1N6TLX3_9RHOO</name>
<dbReference type="Proteomes" id="UP000186819">
    <property type="component" value="Unassembled WGS sequence"/>
</dbReference>
<reference evidence="3" key="1">
    <citation type="submission" date="2017-01" db="EMBL/GenBank/DDBJ databases">
        <authorList>
            <person name="Varghese N."/>
            <person name="Submissions S."/>
        </authorList>
    </citation>
    <scope>NUCLEOTIDE SEQUENCE [LARGE SCALE GENOMIC DNA]</scope>
    <source>
        <strain evidence="3">ATCC 51758</strain>
    </source>
</reference>
<gene>
    <name evidence="2" type="ORF">SAMN05421829_10542</name>
</gene>